<comment type="caution">
    <text evidence="2">The sequence shown here is derived from an EMBL/GenBank/DDBJ whole genome shotgun (WGS) entry which is preliminary data.</text>
</comment>
<evidence type="ECO:0000256" key="1">
    <source>
        <dbReference type="SAM" id="MobiDB-lite"/>
    </source>
</evidence>
<gene>
    <name evidence="2" type="ORF">BC936DRAFT_137822</name>
</gene>
<reference evidence="2 3" key="1">
    <citation type="journal article" date="2018" name="New Phytol.">
        <title>Phylogenomics of Endogonaceae and evolution of mycorrhizas within Mucoromycota.</title>
        <authorList>
            <person name="Chang Y."/>
            <person name="Desiro A."/>
            <person name="Na H."/>
            <person name="Sandor L."/>
            <person name="Lipzen A."/>
            <person name="Clum A."/>
            <person name="Barry K."/>
            <person name="Grigoriev I.V."/>
            <person name="Martin F.M."/>
            <person name="Stajich J.E."/>
            <person name="Smith M.E."/>
            <person name="Bonito G."/>
            <person name="Spatafora J.W."/>
        </authorList>
    </citation>
    <scope>NUCLEOTIDE SEQUENCE [LARGE SCALE GENOMIC DNA]</scope>
    <source>
        <strain evidence="2 3">GMNB39</strain>
    </source>
</reference>
<organism evidence="2 3">
    <name type="scientific">Jimgerdemannia flammicorona</name>
    <dbReference type="NCBI Taxonomy" id="994334"/>
    <lineage>
        <taxon>Eukaryota</taxon>
        <taxon>Fungi</taxon>
        <taxon>Fungi incertae sedis</taxon>
        <taxon>Mucoromycota</taxon>
        <taxon>Mucoromycotina</taxon>
        <taxon>Endogonomycetes</taxon>
        <taxon>Endogonales</taxon>
        <taxon>Endogonaceae</taxon>
        <taxon>Jimgerdemannia</taxon>
    </lineage>
</organism>
<protein>
    <submittedName>
        <fullName evidence="2">Uncharacterized protein</fullName>
    </submittedName>
</protein>
<accession>A0A433CWL1</accession>
<dbReference type="EMBL" id="RBNI01012002">
    <property type="protein sequence ID" value="RUP42971.1"/>
    <property type="molecule type" value="Genomic_DNA"/>
</dbReference>
<proteinExistence type="predicted"/>
<evidence type="ECO:0000313" key="2">
    <source>
        <dbReference type="EMBL" id="RUP42971.1"/>
    </source>
</evidence>
<feature type="compositionally biased region" description="Acidic residues" evidence="1">
    <location>
        <begin position="16"/>
        <end position="30"/>
    </location>
</feature>
<dbReference type="Proteomes" id="UP000268093">
    <property type="component" value="Unassembled WGS sequence"/>
</dbReference>
<evidence type="ECO:0000313" key="3">
    <source>
        <dbReference type="Proteomes" id="UP000268093"/>
    </source>
</evidence>
<feature type="region of interest" description="Disordered" evidence="1">
    <location>
        <begin position="1"/>
        <end position="57"/>
    </location>
</feature>
<keyword evidence="3" id="KW-1185">Reference proteome</keyword>
<sequence>MVQENSTVFHGVEQLVIEDDTTDSENDEDKPSDGNNEGQSNDENRMPSNQPQKSAAGYPIREGNWRQLLGSFCYCLSGVEVEENLQPDVHVALSAGDGSQEIMTIICKETKAPSLSTKHPNPIDEAYQITVPSLAISTNSSNEETAAAAGLHISTEGGDPGTSIPNMINNMMETNVLQGIHAAGSVFHNSGLNITNNYAQIAPLLTRSARGPKIYCRRLHYLKSGTSRRGAEVRGLFHLRLTVTKCPHKFELESIVLTGGKGHLIKDERYFFKNFLIEIIPYNAEVECRNAKQESRRIGYWARVLRHQFEPHMAEYFWGCLGYEPTEYLVNLKVGLTDLESDVKNSWHHAYEGDLVNSVSVQIKNTQEHAKVDVWLKAHKYFWDVAGNAEQGVNGSNSMNIWL</sequence>
<feature type="compositionally biased region" description="Polar residues" evidence="1">
    <location>
        <begin position="33"/>
        <end position="53"/>
    </location>
</feature>
<name>A0A433CWL1_9FUNG</name>
<dbReference type="AlphaFoldDB" id="A0A433CWL1"/>